<dbReference type="PANTHER" id="PTHR11785:SF512">
    <property type="entry name" value="SOBREMESA, ISOFORM B"/>
    <property type="match status" value="1"/>
</dbReference>
<evidence type="ECO:0000256" key="5">
    <source>
        <dbReference type="SAM" id="Phobius"/>
    </source>
</evidence>
<name>C4XG45_MYCFP</name>
<dbReference type="GO" id="GO:0015179">
    <property type="term" value="F:L-amino acid transmembrane transporter activity"/>
    <property type="evidence" value="ECO:0007669"/>
    <property type="project" value="TreeGrafter"/>
</dbReference>
<feature type="transmembrane region" description="Helical" evidence="5">
    <location>
        <begin position="479"/>
        <end position="506"/>
    </location>
</feature>
<reference evidence="6 7" key="1">
    <citation type="journal article" date="2009" name="Curr. Microbiol.">
        <title>Molecular cloning and expression of a novel cholinephosphotransferase involved in glycoglycerophospholipid biosynthesis of Mycoplasma fermentans.</title>
        <authorList>
            <person name="Ishida N."/>
            <person name="Irikura D."/>
            <person name="Matsuda K."/>
            <person name="Sato S."/>
            <person name="Asano K."/>
        </authorList>
    </citation>
    <scope>NUCLEOTIDE SEQUENCE [LARGE SCALE GENOMIC DNA]</scope>
    <source>
        <strain evidence="7">ATCC 19989 / NBRC 14854 / NCTC 10117 / PG18</strain>
    </source>
</reference>
<evidence type="ECO:0000256" key="1">
    <source>
        <dbReference type="ARBA" id="ARBA00004141"/>
    </source>
</evidence>
<proteinExistence type="predicted"/>
<feature type="transmembrane region" description="Helical" evidence="5">
    <location>
        <begin position="324"/>
        <end position="344"/>
    </location>
</feature>
<keyword evidence="4 5" id="KW-0472">Membrane</keyword>
<evidence type="ECO:0000313" key="7">
    <source>
        <dbReference type="Proteomes" id="UP000006810"/>
    </source>
</evidence>
<comment type="subcellular location">
    <subcellularLocation>
        <location evidence="1">Membrane</location>
        <topology evidence="1">Multi-pass membrane protein</topology>
    </subcellularLocation>
</comment>
<feature type="transmembrane region" description="Helical" evidence="5">
    <location>
        <begin position="243"/>
        <end position="261"/>
    </location>
</feature>
<dbReference type="KEGG" id="mfp:MBIO_0852"/>
<keyword evidence="2 5" id="KW-0812">Transmembrane</keyword>
<feature type="transmembrane region" description="Helical" evidence="5">
    <location>
        <begin position="32"/>
        <end position="52"/>
    </location>
</feature>
<keyword evidence="7" id="KW-1185">Reference proteome</keyword>
<keyword evidence="3 5" id="KW-1133">Transmembrane helix</keyword>
<feature type="transmembrane region" description="Helical" evidence="5">
    <location>
        <begin position="64"/>
        <end position="87"/>
    </location>
</feature>
<dbReference type="EMBL" id="AP009608">
    <property type="protein sequence ID" value="BAH70117.1"/>
    <property type="molecule type" value="Genomic_DNA"/>
</dbReference>
<evidence type="ECO:0000256" key="4">
    <source>
        <dbReference type="ARBA" id="ARBA00023136"/>
    </source>
</evidence>
<dbReference type="Proteomes" id="UP000006810">
    <property type="component" value="Chromosome"/>
</dbReference>
<evidence type="ECO:0000313" key="6">
    <source>
        <dbReference type="EMBL" id="BAH70117.1"/>
    </source>
</evidence>
<feature type="transmembrane region" description="Helical" evidence="5">
    <location>
        <begin position="160"/>
        <end position="181"/>
    </location>
</feature>
<protein>
    <recommendedName>
        <fullName evidence="8">Amino acid permease</fullName>
    </recommendedName>
</protein>
<feature type="transmembrane region" description="Helical" evidence="5">
    <location>
        <begin position="438"/>
        <end position="458"/>
    </location>
</feature>
<accession>C4XG45</accession>
<organism evidence="6 7">
    <name type="scientific">Mycoplasmopsis fermentans (strain ATCC 19989 / NBRC 14854 / NCTC 10117 / PG18)</name>
    <name type="common">Mycoplasma fermentans</name>
    <dbReference type="NCBI Taxonomy" id="496833"/>
    <lineage>
        <taxon>Bacteria</taxon>
        <taxon>Bacillati</taxon>
        <taxon>Mycoplasmatota</taxon>
        <taxon>Mycoplasmoidales</taxon>
        <taxon>Metamycoplasmataceae</taxon>
        <taxon>Mycoplasmopsis</taxon>
    </lineage>
</organism>
<dbReference type="Pfam" id="PF13520">
    <property type="entry name" value="AA_permease_2"/>
    <property type="match status" value="1"/>
</dbReference>
<dbReference type="PIRSF" id="PIRSF006060">
    <property type="entry name" value="AA_transporter"/>
    <property type="match status" value="1"/>
</dbReference>
<feature type="transmembrane region" description="Helical" evidence="5">
    <location>
        <begin position="118"/>
        <end position="140"/>
    </location>
</feature>
<dbReference type="Gene3D" id="1.20.1740.10">
    <property type="entry name" value="Amino acid/polyamine transporter I"/>
    <property type="match status" value="1"/>
</dbReference>
<dbReference type="HOGENOM" id="CLU_024309_0_0_14"/>
<sequence>MFTIYVLLIKYKITMKKAKDNLNQKVNKRKKISFFTAMLIVISGSNGAGIYFRSESILNNSHQSLILAIFCWIFGALAIIAMALALVEITSAKSHNLSLIGWNHTFNNRHVFNMSKNFMTYLYLPLSYFLMPLYALMSLQQGVGAILNQEAFVIGTKYDWMIWTGISLLIVIYFSIVPALYTKAGDIQNKIMLAVKFLPLFFIIIIGFVLAFSSKGEVNQTHWNLQDQHFDVRLGSSIASYKSLGAGFGVFLSVSAIFFVYDGFYISAGIQSEMKEPQKTPLALLFGLLITTIIYLLIAISMSINGGSFIKMKDYLSNWWGSKAGRIIFGILNICIAIGILGIINNLAMWLPRYIEDLLALGELPFWYKLRFKLNKERPKIGVIYSLFLCIPLIILFSVFGALCYFSNENYNIFNSLNSDKTIKSDALNKLYNFTDLVANWTSLIVYTSIATAILGGIKNRKHNFVKAQKKKYFLVSAYFIVTVTYLSVIITTIIPFIDLFLLIGFDREYFKTVELEKFAKDNTYIIRNENTFFNQLLKGRILCVVTLIIYLLISIFPSVFEKIYFKKMFKSWDLYLAWKQETLEKGIVV</sequence>
<dbReference type="PANTHER" id="PTHR11785">
    <property type="entry name" value="AMINO ACID TRANSPORTER"/>
    <property type="match status" value="1"/>
</dbReference>
<gene>
    <name evidence="6" type="ordered locus">MBIO_0852</name>
</gene>
<feature type="transmembrane region" description="Helical" evidence="5">
    <location>
        <begin position="540"/>
        <end position="561"/>
    </location>
</feature>
<dbReference type="PATRIC" id="fig|496833.3.peg.449"/>
<evidence type="ECO:0000256" key="2">
    <source>
        <dbReference type="ARBA" id="ARBA00022692"/>
    </source>
</evidence>
<dbReference type="AlphaFoldDB" id="C4XG45"/>
<dbReference type="GO" id="GO:0016020">
    <property type="term" value="C:membrane"/>
    <property type="evidence" value="ECO:0007669"/>
    <property type="project" value="UniProtKB-SubCell"/>
</dbReference>
<evidence type="ECO:0008006" key="8">
    <source>
        <dbReference type="Google" id="ProtNLM"/>
    </source>
</evidence>
<evidence type="ECO:0000256" key="3">
    <source>
        <dbReference type="ARBA" id="ARBA00022989"/>
    </source>
</evidence>
<feature type="transmembrane region" description="Helical" evidence="5">
    <location>
        <begin position="282"/>
        <end position="304"/>
    </location>
</feature>
<dbReference type="InterPro" id="IPR050598">
    <property type="entry name" value="AminoAcid_Transporter"/>
</dbReference>
<dbReference type="InterPro" id="IPR002293">
    <property type="entry name" value="AA/rel_permease1"/>
</dbReference>
<dbReference type="eggNOG" id="COG0531">
    <property type="taxonomic scope" value="Bacteria"/>
</dbReference>
<feature type="transmembrane region" description="Helical" evidence="5">
    <location>
        <begin position="383"/>
        <end position="408"/>
    </location>
</feature>
<feature type="transmembrane region" description="Helical" evidence="5">
    <location>
        <begin position="193"/>
        <end position="213"/>
    </location>
</feature>